<evidence type="ECO:0000313" key="3">
    <source>
        <dbReference type="Proteomes" id="UP000548067"/>
    </source>
</evidence>
<dbReference type="AlphaFoldDB" id="A0A848N8Q3"/>
<sequence length="247" mass="29318">MEFTDIEKKIVNYFKEMGANGILLTGSYATKAQTETSDIDIRLILDNEKISTIKGIKYIDNYKISYFGENSEKVKRRMSVDFSRNSRFEARLYTLGKILYDRDGHTEEIIQYAKIFMENEFQKKFTNDDIVLNMYSLHISYQFLSNLSINHSFYTYNYISLMKAMLMIYSYILNYELAIDIKLDKTLCDSSYCVINQWKEFPDQTFIELWIKSITEIKQKNIDTVYKYLESKILNIEGKDFEVIFRG</sequence>
<reference evidence="2 3" key="1">
    <citation type="submission" date="2020-04" db="EMBL/GenBank/DDBJ databases">
        <title>Genome analysis and antimicrobial resistance characteristics of Chryseobacterium aquaticum isolated from farmed salmonids.</title>
        <authorList>
            <person name="Saticioglu I.B."/>
            <person name="Duman M."/>
            <person name="Altun S."/>
        </authorList>
    </citation>
    <scope>NUCLEOTIDE SEQUENCE [LARGE SCALE GENOMIC DNA]</scope>
    <source>
        <strain evidence="2 3">C-174</strain>
    </source>
</reference>
<feature type="domain" description="Polymerase beta nucleotidyltransferase" evidence="1">
    <location>
        <begin position="8"/>
        <end position="103"/>
    </location>
</feature>
<dbReference type="Gene3D" id="3.30.460.10">
    <property type="entry name" value="Beta Polymerase, domain 2"/>
    <property type="match status" value="1"/>
</dbReference>
<dbReference type="InterPro" id="IPR041633">
    <property type="entry name" value="Polbeta"/>
</dbReference>
<dbReference type="Pfam" id="PF18765">
    <property type="entry name" value="Polbeta"/>
    <property type="match status" value="1"/>
</dbReference>
<protein>
    <recommendedName>
        <fullName evidence="1">Polymerase beta nucleotidyltransferase domain-containing protein</fullName>
    </recommendedName>
</protein>
<name>A0A848N8Q3_9FLAO</name>
<evidence type="ECO:0000259" key="1">
    <source>
        <dbReference type="Pfam" id="PF18765"/>
    </source>
</evidence>
<evidence type="ECO:0000313" key="2">
    <source>
        <dbReference type="EMBL" id="NMR33763.1"/>
    </source>
</evidence>
<dbReference type="InterPro" id="IPR043519">
    <property type="entry name" value="NT_sf"/>
</dbReference>
<accession>A0A848N8Q3</accession>
<proteinExistence type="predicted"/>
<organism evidence="2 3">
    <name type="scientific">Chryseobacterium aquaticum</name>
    <dbReference type="NCBI Taxonomy" id="452084"/>
    <lineage>
        <taxon>Bacteria</taxon>
        <taxon>Pseudomonadati</taxon>
        <taxon>Bacteroidota</taxon>
        <taxon>Flavobacteriia</taxon>
        <taxon>Flavobacteriales</taxon>
        <taxon>Weeksellaceae</taxon>
        <taxon>Chryseobacterium group</taxon>
        <taxon>Chryseobacterium</taxon>
    </lineage>
</organism>
<dbReference type="SUPFAM" id="SSF81301">
    <property type="entry name" value="Nucleotidyltransferase"/>
    <property type="match status" value="1"/>
</dbReference>
<dbReference type="RefSeq" id="WP_169320728.1">
    <property type="nucleotide sequence ID" value="NZ_JABCJF010000002.1"/>
</dbReference>
<dbReference type="Proteomes" id="UP000548067">
    <property type="component" value="Unassembled WGS sequence"/>
</dbReference>
<dbReference type="EMBL" id="JABCJF010000002">
    <property type="protein sequence ID" value="NMR33763.1"/>
    <property type="molecule type" value="Genomic_DNA"/>
</dbReference>
<gene>
    <name evidence="2" type="ORF">HIO71_06020</name>
</gene>
<comment type="caution">
    <text evidence="2">The sequence shown here is derived from an EMBL/GenBank/DDBJ whole genome shotgun (WGS) entry which is preliminary data.</text>
</comment>